<dbReference type="Proteomes" id="UP000663829">
    <property type="component" value="Unassembled WGS sequence"/>
</dbReference>
<dbReference type="EMBL" id="CAJNOK010001380">
    <property type="protein sequence ID" value="CAF0808831.1"/>
    <property type="molecule type" value="Genomic_DNA"/>
</dbReference>
<keyword evidence="4 5" id="KW-0326">Glycosidase</keyword>
<comment type="similarity">
    <text evidence="1 5">Belongs to the glycosyl hydrolase 32 family.</text>
</comment>
<accession>A0A814UJ76</accession>
<name>A0A814UJ76_9BILA</name>
<dbReference type="EMBL" id="CAJNOQ010007666">
    <property type="protein sequence ID" value="CAF1175406.1"/>
    <property type="molecule type" value="Genomic_DNA"/>
</dbReference>
<dbReference type="CDD" id="cd08995">
    <property type="entry name" value="GH32_EcAec43-like"/>
    <property type="match status" value="1"/>
</dbReference>
<dbReference type="Pfam" id="PF00251">
    <property type="entry name" value="Glyco_hydro_32N"/>
    <property type="match status" value="1"/>
</dbReference>
<dbReference type="InterPro" id="IPR051214">
    <property type="entry name" value="GH32_Enzymes"/>
</dbReference>
<dbReference type="GO" id="GO:0005975">
    <property type="term" value="P:carbohydrate metabolic process"/>
    <property type="evidence" value="ECO:0007669"/>
    <property type="project" value="InterPro"/>
</dbReference>
<feature type="chain" id="PRO_5036226094" description="beta-fructofuranosidase" evidence="6">
    <location>
        <begin position="19"/>
        <end position="532"/>
    </location>
</feature>
<dbReference type="Proteomes" id="UP000677228">
    <property type="component" value="Unassembled WGS sequence"/>
</dbReference>
<keyword evidence="6" id="KW-0732">Signal</keyword>
<dbReference type="Pfam" id="PF08244">
    <property type="entry name" value="Glyco_hydro_32C"/>
    <property type="match status" value="1"/>
</dbReference>
<dbReference type="InterPro" id="IPR023296">
    <property type="entry name" value="Glyco_hydro_beta-prop_sf"/>
</dbReference>
<keyword evidence="3 5" id="KW-0378">Hydrolase</keyword>
<evidence type="ECO:0000313" key="13">
    <source>
        <dbReference type="Proteomes" id="UP000663829"/>
    </source>
</evidence>
<feature type="signal peptide" evidence="6">
    <location>
        <begin position="1"/>
        <end position="18"/>
    </location>
</feature>
<dbReference type="GO" id="GO:0004564">
    <property type="term" value="F:beta-fructofuranosidase activity"/>
    <property type="evidence" value="ECO:0007669"/>
    <property type="project" value="UniProtKB-EC"/>
</dbReference>
<reference evidence="10" key="1">
    <citation type="submission" date="2021-02" db="EMBL/GenBank/DDBJ databases">
        <authorList>
            <person name="Nowell W R."/>
        </authorList>
    </citation>
    <scope>NUCLEOTIDE SEQUENCE</scope>
</reference>
<evidence type="ECO:0000313" key="12">
    <source>
        <dbReference type="EMBL" id="CAF3939353.1"/>
    </source>
</evidence>
<evidence type="ECO:0000256" key="1">
    <source>
        <dbReference type="ARBA" id="ARBA00009902"/>
    </source>
</evidence>
<dbReference type="PANTHER" id="PTHR43101:SF1">
    <property type="entry name" value="BETA-FRUCTOSIDASE"/>
    <property type="match status" value="1"/>
</dbReference>
<comment type="caution">
    <text evidence="10">The sequence shown here is derived from an EMBL/GenBank/DDBJ whole genome shotgun (WGS) entry which is preliminary data.</text>
</comment>
<evidence type="ECO:0000256" key="6">
    <source>
        <dbReference type="SAM" id="SignalP"/>
    </source>
</evidence>
<sequence>MNLFTFLMILSEILNSYCKLSGSLLTQTRRSLKCDTRPEQQDYRIYKVDNDGTRLGDVMPYYDLESDIFYIYYLKDIWIDSTNQRHPWHGFKTNNFLTYQQLDEIISCSAYACDQDFAVGSGSILKRGQVYYAFYTGHNPNYPSSCVKTKEGIMLATSNVPNQKFIKQFNFTTIFAPIHQDFDGQDNFRDPFVFDDNGKYYMLVAARKNVNGIWRGVIIKYISTNLLNWSYDGILFDGGEMIHFMMETPEIFKIGQYYYLIYSDIDSKYLYYRKSTSIDNIWHSPTSNNRFEGIGLYAAKTTADSGGNRYIIGWTNALKGNNDDGKALWGGNMVVHALSQNSNADLTVSLPNSIRSYMEQKHFPLVKHSQWGTVLCTTCDTHSYNLVSTSVMDISNVIFEPVNLDRYKISATVSYSHSAKDFGFMVGACDGYNDFYSLRFIPSQNRLSFDKVKRANLEAFVDAINDVPIHLSPDTYYSIDIVIEYSMVIVYINTVGVALSNRIYKMTNTNWGVFVDNSNATFHNIVVHHPKD</sequence>
<evidence type="ECO:0000256" key="3">
    <source>
        <dbReference type="ARBA" id="ARBA00022801"/>
    </source>
</evidence>
<dbReference type="OrthoDB" id="202537at2759"/>
<dbReference type="Proteomes" id="UP000682733">
    <property type="component" value="Unassembled WGS sequence"/>
</dbReference>
<feature type="domain" description="Glycosyl hydrolase family 32 C-terminal" evidence="8">
    <location>
        <begin position="402"/>
        <end position="529"/>
    </location>
</feature>
<feature type="domain" description="Glycosyl hydrolase family 32 N-terminal" evidence="7">
    <location>
        <begin position="68"/>
        <end position="333"/>
    </location>
</feature>
<evidence type="ECO:0000259" key="7">
    <source>
        <dbReference type="Pfam" id="PF00251"/>
    </source>
</evidence>
<dbReference type="EC" id="3.2.1.26" evidence="2"/>
<evidence type="ECO:0000256" key="5">
    <source>
        <dbReference type="RuleBase" id="RU362110"/>
    </source>
</evidence>
<dbReference type="PANTHER" id="PTHR43101">
    <property type="entry name" value="BETA-FRUCTOSIDASE"/>
    <property type="match status" value="1"/>
</dbReference>
<evidence type="ECO:0000313" key="10">
    <source>
        <dbReference type="EMBL" id="CAF1175406.1"/>
    </source>
</evidence>
<evidence type="ECO:0000256" key="4">
    <source>
        <dbReference type="ARBA" id="ARBA00023295"/>
    </source>
</evidence>
<organism evidence="10 13">
    <name type="scientific">Didymodactylos carnosus</name>
    <dbReference type="NCBI Taxonomy" id="1234261"/>
    <lineage>
        <taxon>Eukaryota</taxon>
        <taxon>Metazoa</taxon>
        <taxon>Spiralia</taxon>
        <taxon>Gnathifera</taxon>
        <taxon>Rotifera</taxon>
        <taxon>Eurotatoria</taxon>
        <taxon>Bdelloidea</taxon>
        <taxon>Philodinida</taxon>
        <taxon>Philodinidae</taxon>
        <taxon>Didymodactylos</taxon>
    </lineage>
</organism>
<dbReference type="Gene3D" id="2.60.120.560">
    <property type="entry name" value="Exo-inulinase, domain 1"/>
    <property type="match status" value="1"/>
</dbReference>
<dbReference type="AlphaFoldDB" id="A0A814UJ76"/>
<dbReference type="SMART" id="SM00640">
    <property type="entry name" value="Glyco_32"/>
    <property type="match status" value="1"/>
</dbReference>
<dbReference type="InterPro" id="IPR013189">
    <property type="entry name" value="Glyco_hydro_32_C"/>
</dbReference>
<evidence type="ECO:0000256" key="2">
    <source>
        <dbReference type="ARBA" id="ARBA00012758"/>
    </source>
</evidence>
<dbReference type="InterPro" id="IPR013148">
    <property type="entry name" value="Glyco_hydro_32_N"/>
</dbReference>
<dbReference type="Proteomes" id="UP000681722">
    <property type="component" value="Unassembled WGS sequence"/>
</dbReference>
<evidence type="ECO:0000313" key="11">
    <source>
        <dbReference type="EMBL" id="CAF3592611.1"/>
    </source>
</evidence>
<dbReference type="Gene3D" id="2.115.10.20">
    <property type="entry name" value="Glycosyl hydrolase domain, family 43"/>
    <property type="match status" value="1"/>
</dbReference>
<dbReference type="SUPFAM" id="SSF75005">
    <property type="entry name" value="Arabinanase/levansucrase/invertase"/>
    <property type="match status" value="1"/>
</dbReference>
<keyword evidence="13" id="KW-1185">Reference proteome</keyword>
<dbReference type="EMBL" id="CAJOBC010007665">
    <property type="protein sequence ID" value="CAF3939353.1"/>
    <property type="molecule type" value="Genomic_DNA"/>
</dbReference>
<evidence type="ECO:0000313" key="9">
    <source>
        <dbReference type="EMBL" id="CAF0808831.1"/>
    </source>
</evidence>
<evidence type="ECO:0000259" key="8">
    <source>
        <dbReference type="Pfam" id="PF08244"/>
    </source>
</evidence>
<protein>
    <recommendedName>
        <fullName evidence="2">beta-fructofuranosidase</fullName>
        <ecNumber evidence="2">3.2.1.26</ecNumber>
    </recommendedName>
</protein>
<gene>
    <name evidence="10" type="ORF">GPM918_LOCUS22413</name>
    <name evidence="9" type="ORF">OVA965_LOCUS5040</name>
    <name evidence="12" type="ORF">SRO942_LOCUS22408</name>
    <name evidence="11" type="ORF">TMI583_LOCUS5038</name>
</gene>
<dbReference type="InterPro" id="IPR001362">
    <property type="entry name" value="Glyco_hydro_32"/>
</dbReference>
<proteinExistence type="inferred from homology"/>
<dbReference type="EMBL" id="CAJOBA010001380">
    <property type="protein sequence ID" value="CAF3592611.1"/>
    <property type="molecule type" value="Genomic_DNA"/>
</dbReference>